<keyword evidence="1" id="KW-0238">DNA-binding</keyword>
<feature type="region of interest" description="Disordered" evidence="2">
    <location>
        <begin position="173"/>
        <end position="219"/>
    </location>
</feature>
<feature type="compositionally biased region" description="Basic and acidic residues" evidence="2">
    <location>
        <begin position="232"/>
        <end position="247"/>
    </location>
</feature>
<protein>
    <submittedName>
        <fullName evidence="3">TPR and ankyrin repeat-containing protein 1</fullName>
    </submittedName>
</protein>
<gene>
    <name evidence="3" type="ORF">H4Q32_028860</name>
</gene>
<dbReference type="EMBL" id="JACTAM010002274">
    <property type="protein sequence ID" value="KAI2645347.1"/>
    <property type="molecule type" value="Genomic_DNA"/>
</dbReference>
<dbReference type="PANTHER" id="PTHR33066">
    <property type="entry name" value="INTEGRASE_SAM-LIKE_N DOMAIN-CONTAINING PROTEIN"/>
    <property type="match status" value="1"/>
</dbReference>
<sequence length="366" mass="39378">MAESRDGHGTMARSGSGLPRNVVAFQPLVRPCIPTGRCAPGLGVKSRGCEHKCLQDGLGCRLQQAGSLGLLDRTLTAVAYQLPRVARSASSVTSVLPMLSDKHVLIRTDNVPTVVYINRQSGLRFRRMSQLARHLLLSSQTRLKSLRAVHIPGELNRGPVRFPGILPLPAVLCPDQGPPRQGRSGTQLAPGTHQVRLSPSEPPCTDSVQDQGGRGTGPVGCALLAHPDLVCRPHAPRDSPSLEEKEGPSSGDGHNLAPASRPLEPTCVASGWDSADLTGLPQAVINTIIQTRAPSTRQAYALKWGLFADWHSSRREDPQRCSVEKLERRLSLSTLKVHVVAIAAYYDAVDGLSLGKHHLIIRFLGC</sequence>
<proteinExistence type="predicted"/>
<organism evidence="3 4">
    <name type="scientific">Labeo rohita</name>
    <name type="common">Indian major carp</name>
    <name type="synonym">Cyprinus rohita</name>
    <dbReference type="NCBI Taxonomy" id="84645"/>
    <lineage>
        <taxon>Eukaryota</taxon>
        <taxon>Metazoa</taxon>
        <taxon>Chordata</taxon>
        <taxon>Craniata</taxon>
        <taxon>Vertebrata</taxon>
        <taxon>Euteleostomi</taxon>
        <taxon>Actinopterygii</taxon>
        <taxon>Neopterygii</taxon>
        <taxon>Teleostei</taxon>
        <taxon>Ostariophysi</taxon>
        <taxon>Cypriniformes</taxon>
        <taxon>Cyprinidae</taxon>
        <taxon>Labeoninae</taxon>
        <taxon>Labeonini</taxon>
        <taxon>Labeo</taxon>
    </lineage>
</organism>
<dbReference type="InterPro" id="IPR010998">
    <property type="entry name" value="Integrase_recombinase_N"/>
</dbReference>
<evidence type="ECO:0000313" key="3">
    <source>
        <dbReference type="EMBL" id="KAI2645347.1"/>
    </source>
</evidence>
<dbReference type="SUPFAM" id="SSF47823">
    <property type="entry name" value="lambda integrase-like, N-terminal domain"/>
    <property type="match status" value="1"/>
</dbReference>
<evidence type="ECO:0000256" key="1">
    <source>
        <dbReference type="ARBA" id="ARBA00023125"/>
    </source>
</evidence>
<dbReference type="Gene3D" id="1.10.150.130">
    <property type="match status" value="1"/>
</dbReference>
<evidence type="ECO:0000256" key="2">
    <source>
        <dbReference type="SAM" id="MobiDB-lite"/>
    </source>
</evidence>
<dbReference type="PANTHER" id="PTHR33066:SF2">
    <property type="entry name" value="FILAGGRIN-2-LIKE"/>
    <property type="match status" value="1"/>
</dbReference>
<dbReference type="Proteomes" id="UP000830375">
    <property type="component" value="Unassembled WGS sequence"/>
</dbReference>
<accession>A0ABQ8L3P2</accession>
<reference evidence="3 4" key="1">
    <citation type="submission" date="2022-01" db="EMBL/GenBank/DDBJ databases">
        <title>A high-quality chromosome-level genome assembly of rohu carp, Labeo rohita.</title>
        <authorList>
            <person name="Arick M.A. II"/>
            <person name="Hsu C.-Y."/>
            <person name="Magbanua Z."/>
            <person name="Pechanova O."/>
            <person name="Grover C."/>
            <person name="Miller E."/>
            <person name="Thrash A."/>
            <person name="Ezzel L."/>
            <person name="Alam S."/>
            <person name="Benzie J."/>
            <person name="Hamilton M."/>
            <person name="Karsi A."/>
            <person name="Lawrence M.L."/>
            <person name="Peterson D.G."/>
        </authorList>
    </citation>
    <scope>NUCLEOTIDE SEQUENCE [LARGE SCALE GENOMIC DNA]</scope>
    <source>
        <strain evidence="4">BAU-BD-2019</strain>
        <tissue evidence="3">Blood</tissue>
    </source>
</reference>
<name>A0ABQ8L3P2_LABRO</name>
<dbReference type="CDD" id="cd09275">
    <property type="entry name" value="RNase_HI_RT_DIRS1"/>
    <property type="match status" value="1"/>
</dbReference>
<evidence type="ECO:0000313" key="4">
    <source>
        <dbReference type="Proteomes" id="UP000830375"/>
    </source>
</evidence>
<comment type="caution">
    <text evidence="3">The sequence shown here is derived from an EMBL/GenBank/DDBJ whole genome shotgun (WGS) entry which is preliminary data.</text>
</comment>
<keyword evidence="4" id="KW-1185">Reference proteome</keyword>
<feature type="region of interest" description="Disordered" evidence="2">
    <location>
        <begin position="232"/>
        <end position="263"/>
    </location>
</feature>